<dbReference type="InterPro" id="IPR018485">
    <property type="entry name" value="FGGY_C"/>
</dbReference>
<organism evidence="6 7">
    <name type="scientific">Hoeflea olei</name>
    <dbReference type="NCBI Taxonomy" id="1480615"/>
    <lineage>
        <taxon>Bacteria</taxon>
        <taxon>Pseudomonadati</taxon>
        <taxon>Pseudomonadota</taxon>
        <taxon>Alphaproteobacteria</taxon>
        <taxon>Hyphomicrobiales</taxon>
        <taxon>Rhizobiaceae</taxon>
        <taxon>Hoeflea</taxon>
    </lineage>
</organism>
<dbReference type="EMBL" id="LQZT01000048">
    <property type="protein sequence ID" value="OCW56030.1"/>
    <property type="molecule type" value="Genomic_DNA"/>
</dbReference>
<dbReference type="OrthoDB" id="9805576at2"/>
<evidence type="ECO:0000256" key="2">
    <source>
        <dbReference type="ARBA" id="ARBA00022679"/>
    </source>
</evidence>
<protein>
    <recommendedName>
        <fullName evidence="8">Carbohydrate kinase</fullName>
    </recommendedName>
</protein>
<dbReference type="PANTHER" id="PTHR43095">
    <property type="entry name" value="SUGAR KINASE"/>
    <property type="match status" value="1"/>
</dbReference>
<evidence type="ECO:0000256" key="3">
    <source>
        <dbReference type="ARBA" id="ARBA00022777"/>
    </source>
</evidence>
<accession>A0A1C1YRN5</accession>
<dbReference type="Pfam" id="PF00370">
    <property type="entry name" value="FGGY_N"/>
    <property type="match status" value="1"/>
</dbReference>
<dbReference type="PANTHER" id="PTHR43095:SF5">
    <property type="entry name" value="XYLULOSE KINASE"/>
    <property type="match status" value="1"/>
</dbReference>
<dbReference type="Proteomes" id="UP000094795">
    <property type="component" value="Unassembled WGS sequence"/>
</dbReference>
<evidence type="ECO:0000313" key="6">
    <source>
        <dbReference type="EMBL" id="OCW56030.1"/>
    </source>
</evidence>
<reference evidence="6 7" key="1">
    <citation type="submission" date="2015-12" db="EMBL/GenBank/DDBJ databases">
        <authorList>
            <person name="Shamseldin A."/>
            <person name="Moawad H."/>
            <person name="Abd El-Rahim W.M."/>
            <person name="Sadowsky M.J."/>
        </authorList>
    </citation>
    <scope>NUCLEOTIDE SEQUENCE [LARGE SCALE GENOMIC DNA]</scope>
    <source>
        <strain evidence="6 7">JC234</strain>
    </source>
</reference>
<gene>
    <name evidence="6" type="ORF">AWJ14_12505</name>
</gene>
<dbReference type="PIRSF" id="PIRSF000538">
    <property type="entry name" value="GlpK"/>
    <property type="match status" value="1"/>
</dbReference>
<feature type="domain" description="Carbohydrate kinase FGGY N-terminal" evidence="4">
    <location>
        <begin position="6"/>
        <end position="245"/>
    </location>
</feature>
<name>A0A1C1YRN5_9HYPH</name>
<proteinExistence type="inferred from homology"/>
<keyword evidence="2" id="KW-0808">Transferase</keyword>
<dbReference type="AlphaFoldDB" id="A0A1C1YRN5"/>
<evidence type="ECO:0008006" key="8">
    <source>
        <dbReference type="Google" id="ProtNLM"/>
    </source>
</evidence>
<dbReference type="SUPFAM" id="SSF53067">
    <property type="entry name" value="Actin-like ATPase domain"/>
    <property type="match status" value="2"/>
</dbReference>
<dbReference type="Pfam" id="PF02782">
    <property type="entry name" value="FGGY_C"/>
    <property type="match status" value="1"/>
</dbReference>
<evidence type="ECO:0000259" key="4">
    <source>
        <dbReference type="Pfam" id="PF00370"/>
    </source>
</evidence>
<dbReference type="InterPro" id="IPR018484">
    <property type="entry name" value="FGGY_N"/>
</dbReference>
<evidence type="ECO:0000259" key="5">
    <source>
        <dbReference type="Pfam" id="PF02782"/>
    </source>
</evidence>
<keyword evidence="3" id="KW-0418">Kinase</keyword>
<keyword evidence="7" id="KW-1185">Reference proteome</keyword>
<dbReference type="Gene3D" id="3.30.420.40">
    <property type="match status" value="2"/>
</dbReference>
<sequence>MASDLVLCLDSGTTTVKAAVFDRDGRAVAHAEIPNSALERHGNRVEQDMERTIADAEAAVSQCLLQVSGEICAFALTAQGDGLWPLDGEGQPAGKAMTWLDGRASALLASMPAALDAVEAITSSRPTAASQTLQLLWLQRNEPERFASIRHALRLKEWLFFRMTGTLCAESGSVLPAWGDWRSGEAHPDIPGLLGLEKGTELLPPIGTVGSCIAGLSKQAAGRMALPEGLPVILGPGDVQSTFVGLGVGPGFELTRASIFGTSAIHGRYFAEAAAIPRKHSGGMVQRFAGGGGFLCFHPAFNGGTVFRHAARVLGAEMQPGYRPAYSGVVLHPFFEPGGERAPIAHPFASAAAFGVSARTTPEQISWAAREAVAFLTRMAHADLGTDDREMVSVGGGVARDPVFLQLLANVLERPVQPHAGGETALRGLAAVATGALDTGSDDEAAPNGSYLAPAGAEIEPEGGAVAGYLGRKRAIFERLLDEVSRHWEDIAGLEEVASGLA</sequence>
<dbReference type="RefSeq" id="WP_066183284.1">
    <property type="nucleotide sequence ID" value="NZ_LQZT01000048.1"/>
</dbReference>
<evidence type="ECO:0000256" key="1">
    <source>
        <dbReference type="ARBA" id="ARBA00009156"/>
    </source>
</evidence>
<dbReference type="InterPro" id="IPR000577">
    <property type="entry name" value="Carb_kinase_FGGY"/>
</dbReference>
<evidence type="ECO:0000313" key="7">
    <source>
        <dbReference type="Proteomes" id="UP000094795"/>
    </source>
</evidence>
<dbReference type="GO" id="GO:0016301">
    <property type="term" value="F:kinase activity"/>
    <property type="evidence" value="ECO:0007669"/>
    <property type="project" value="UniProtKB-KW"/>
</dbReference>
<comment type="caution">
    <text evidence="6">The sequence shown here is derived from an EMBL/GenBank/DDBJ whole genome shotgun (WGS) entry which is preliminary data.</text>
</comment>
<dbReference type="STRING" id="1480615.AWJ14_12505"/>
<comment type="similarity">
    <text evidence="1">Belongs to the FGGY kinase family.</text>
</comment>
<dbReference type="InterPro" id="IPR050406">
    <property type="entry name" value="FGGY_Carb_Kinase"/>
</dbReference>
<dbReference type="InterPro" id="IPR043129">
    <property type="entry name" value="ATPase_NBD"/>
</dbReference>
<dbReference type="GO" id="GO:0005975">
    <property type="term" value="P:carbohydrate metabolic process"/>
    <property type="evidence" value="ECO:0007669"/>
    <property type="project" value="InterPro"/>
</dbReference>
<feature type="domain" description="Carbohydrate kinase FGGY C-terminal" evidence="5">
    <location>
        <begin position="328"/>
        <end position="434"/>
    </location>
</feature>